<dbReference type="SUPFAM" id="SSF51556">
    <property type="entry name" value="Metallo-dependent hydrolases"/>
    <property type="match status" value="1"/>
</dbReference>
<dbReference type="Gene3D" id="2.30.40.10">
    <property type="entry name" value="Urease, subunit C, domain 1"/>
    <property type="match status" value="1"/>
</dbReference>
<evidence type="ECO:0000313" key="2">
    <source>
        <dbReference type="EMBL" id="TVY91202.1"/>
    </source>
</evidence>
<dbReference type="CDD" id="cd01299">
    <property type="entry name" value="Met_dep_hydrolase_A"/>
    <property type="match status" value="1"/>
</dbReference>
<evidence type="ECO:0000259" key="1">
    <source>
        <dbReference type="Pfam" id="PF01979"/>
    </source>
</evidence>
<dbReference type="Proteomes" id="UP000315522">
    <property type="component" value="Unassembled WGS sequence"/>
</dbReference>
<gene>
    <name evidence="2" type="primary">YJL213W_1</name>
    <name evidence="2" type="ORF">LAWI1_G003628</name>
</gene>
<dbReference type="InterPro" id="IPR011059">
    <property type="entry name" value="Metal-dep_hydrolase_composite"/>
</dbReference>
<dbReference type="PANTHER" id="PTHR43135">
    <property type="entry name" value="ALPHA-D-RIBOSE 1-METHYLPHOSPHONATE 5-TRIPHOSPHATE DIPHOSPHATASE"/>
    <property type="match status" value="1"/>
</dbReference>
<evidence type="ECO:0000313" key="3">
    <source>
        <dbReference type="Proteomes" id="UP000315522"/>
    </source>
</evidence>
<sequence>MGYASQYYERLIKPWKPAPPNSYIFTNANLIDPVEGLIHKGVTVRFSGGLVTEVNLSSANDEDASANIESARTVDLQGKYLCPGLFDCHVHIIAVPGEKEWRGTKTIDTQTSAYRQAFVCRQMLQRGFTTVRDCGGATLALKKSIEDGLIQGPRLFIAGQFLSQTGGHGDTRGSLDRTAIHCCGGGSTNFPALICDGIAECLRGARENVRTGSDFLKIMGGGGVCSPTDRIDNIQFTAEEVTAITTVAKNSQMYVTCHAYTPESIKQAIDNGVLGIEHGNLIDKETAQLMAEKGAYLTPTLVTYTAMGEEKNAGYMPGESMEKNAEVFAAGLRGLQIAADAGVNICYGSDLLGHLGASQSQEFSIRGQVLPPLPILQSATITPAKMMGQEHCLGQIKQGFVADMLILNRNPLEDISVLSEPDKHLLAVIKEGRICMSRWRNLKQDSQEEPVFLE</sequence>
<dbReference type="InterPro" id="IPR051781">
    <property type="entry name" value="Metallo-dep_Hydrolase"/>
</dbReference>
<organism evidence="2 3">
    <name type="scientific">Lachnellula willkommii</name>
    <dbReference type="NCBI Taxonomy" id="215461"/>
    <lineage>
        <taxon>Eukaryota</taxon>
        <taxon>Fungi</taxon>
        <taxon>Dikarya</taxon>
        <taxon>Ascomycota</taxon>
        <taxon>Pezizomycotina</taxon>
        <taxon>Leotiomycetes</taxon>
        <taxon>Helotiales</taxon>
        <taxon>Lachnaceae</taxon>
        <taxon>Lachnellula</taxon>
    </lineage>
</organism>
<dbReference type="AlphaFoldDB" id="A0A559ME03"/>
<dbReference type="EMBL" id="QGML01000617">
    <property type="protein sequence ID" value="TVY91202.1"/>
    <property type="molecule type" value="Genomic_DNA"/>
</dbReference>
<feature type="domain" description="Amidohydrolase-related" evidence="1">
    <location>
        <begin position="80"/>
        <end position="434"/>
    </location>
</feature>
<dbReference type="InterPro" id="IPR006680">
    <property type="entry name" value="Amidohydro-rel"/>
</dbReference>
<keyword evidence="3" id="KW-1185">Reference proteome</keyword>
<proteinExistence type="predicted"/>
<reference evidence="2 3" key="1">
    <citation type="submission" date="2018-05" db="EMBL/GenBank/DDBJ databases">
        <title>Genome sequencing and assembly of the regulated plant pathogen Lachnellula willkommii and related sister species for the development of diagnostic species identification markers.</title>
        <authorList>
            <person name="Giroux E."/>
            <person name="Bilodeau G."/>
        </authorList>
    </citation>
    <scope>NUCLEOTIDE SEQUENCE [LARGE SCALE GENOMIC DNA]</scope>
    <source>
        <strain evidence="2 3">CBS 172.35</strain>
    </source>
</reference>
<protein>
    <recommendedName>
        <fullName evidence="1">Amidohydrolase-related domain-containing protein</fullName>
    </recommendedName>
</protein>
<name>A0A559ME03_9HELO</name>
<dbReference type="InterPro" id="IPR057744">
    <property type="entry name" value="OTAase-like"/>
</dbReference>
<dbReference type="Gene3D" id="3.20.20.140">
    <property type="entry name" value="Metal-dependent hydrolases"/>
    <property type="match status" value="1"/>
</dbReference>
<accession>A0A559ME03</accession>
<comment type="caution">
    <text evidence="2">The sequence shown here is derived from an EMBL/GenBank/DDBJ whole genome shotgun (WGS) entry which is preliminary data.</text>
</comment>
<dbReference type="Pfam" id="PF01979">
    <property type="entry name" value="Amidohydro_1"/>
    <property type="match status" value="1"/>
</dbReference>
<dbReference type="GO" id="GO:0016810">
    <property type="term" value="F:hydrolase activity, acting on carbon-nitrogen (but not peptide) bonds"/>
    <property type="evidence" value="ECO:0007669"/>
    <property type="project" value="InterPro"/>
</dbReference>
<dbReference type="PANTHER" id="PTHR43135:SF3">
    <property type="entry name" value="ALPHA-D-RIBOSE 1-METHYLPHOSPHONATE 5-TRIPHOSPHATE DIPHOSPHATASE"/>
    <property type="match status" value="1"/>
</dbReference>
<dbReference type="InterPro" id="IPR032466">
    <property type="entry name" value="Metal_Hydrolase"/>
</dbReference>
<dbReference type="SUPFAM" id="SSF51338">
    <property type="entry name" value="Composite domain of metallo-dependent hydrolases"/>
    <property type="match status" value="2"/>
</dbReference>